<proteinExistence type="predicted"/>
<comment type="caution">
    <text evidence="2">The sequence shown here is derived from an EMBL/GenBank/DDBJ whole genome shotgun (WGS) entry which is preliminary data.</text>
</comment>
<keyword evidence="1" id="KW-0732">Signal</keyword>
<evidence type="ECO:0000313" key="2">
    <source>
        <dbReference type="EMBL" id="CAF4316999.1"/>
    </source>
</evidence>
<dbReference type="EMBL" id="CAJOAX010052273">
    <property type="protein sequence ID" value="CAF4316999.1"/>
    <property type="molecule type" value="Genomic_DNA"/>
</dbReference>
<accession>A0A820IXF5</accession>
<gene>
    <name evidence="2" type="ORF">OTI717_LOCUS42521</name>
</gene>
<sequence>MISDLNLLLLHLIQVCHTFELKYRPMQTRIR</sequence>
<reference evidence="2" key="1">
    <citation type="submission" date="2021-02" db="EMBL/GenBank/DDBJ databases">
        <authorList>
            <person name="Nowell W R."/>
        </authorList>
    </citation>
    <scope>NUCLEOTIDE SEQUENCE</scope>
</reference>
<name>A0A820IXF5_9BILA</name>
<protein>
    <submittedName>
        <fullName evidence="2">Uncharacterized protein</fullName>
    </submittedName>
</protein>
<feature type="signal peptide" evidence="1">
    <location>
        <begin position="1"/>
        <end position="18"/>
    </location>
</feature>
<dbReference type="AlphaFoldDB" id="A0A820IXF5"/>
<dbReference type="Proteomes" id="UP000663823">
    <property type="component" value="Unassembled WGS sequence"/>
</dbReference>
<feature type="non-terminal residue" evidence="2">
    <location>
        <position position="31"/>
    </location>
</feature>
<evidence type="ECO:0000256" key="1">
    <source>
        <dbReference type="SAM" id="SignalP"/>
    </source>
</evidence>
<feature type="chain" id="PRO_5032656360" evidence="1">
    <location>
        <begin position="19"/>
        <end position="31"/>
    </location>
</feature>
<organism evidence="2 3">
    <name type="scientific">Rotaria sordida</name>
    <dbReference type="NCBI Taxonomy" id="392033"/>
    <lineage>
        <taxon>Eukaryota</taxon>
        <taxon>Metazoa</taxon>
        <taxon>Spiralia</taxon>
        <taxon>Gnathifera</taxon>
        <taxon>Rotifera</taxon>
        <taxon>Eurotatoria</taxon>
        <taxon>Bdelloidea</taxon>
        <taxon>Philodinida</taxon>
        <taxon>Philodinidae</taxon>
        <taxon>Rotaria</taxon>
    </lineage>
</organism>
<evidence type="ECO:0000313" key="3">
    <source>
        <dbReference type="Proteomes" id="UP000663823"/>
    </source>
</evidence>